<name>A0A9W6XYZ0_9STRA</name>
<proteinExistence type="predicted"/>
<sequence>MSQEDQLNECGVAPRQFCGRGNVGGGLRSKIAIVKLDICIGIVQFEDDDARGQGYEEEDEDDEEKEEVDVEYVKLTAELLGEVEELSLQVSRMGSAQLSATSSPS</sequence>
<dbReference type="AlphaFoldDB" id="A0A9W6XYZ0"/>
<gene>
    <name evidence="1" type="ORF">Pfra01_001851300</name>
</gene>
<dbReference type="Proteomes" id="UP001165121">
    <property type="component" value="Unassembled WGS sequence"/>
</dbReference>
<reference evidence="1" key="1">
    <citation type="submission" date="2023-04" db="EMBL/GenBank/DDBJ databases">
        <title>Phytophthora fragariaefolia NBRC 109709.</title>
        <authorList>
            <person name="Ichikawa N."/>
            <person name="Sato H."/>
            <person name="Tonouchi N."/>
        </authorList>
    </citation>
    <scope>NUCLEOTIDE SEQUENCE</scope>
    <source>
        <strain evidence="1">NBRC 109709</strain>
    </source>
</reference>
<evidence type="ECO:0000313" key="2">
    <source>
        <dbReference type="Proteomes" id="UP001165121"/>
    </source>
</evidence>
<comment type="caution">
    <text evidence="1">The sequence shown here is derived from an EMBL/GenBank/DDBJ whole genome shotgun (WGS) entry which is preliminary data.</text>
</comment>
<keyword evidence="2" id="KW-1185">Reference proteome</keyword>
<accession>A0A9W6XYZ0</accession>
<evidence type="ECO:0000313" key="1">
    <source>
        <dbReference type="EMBL" id="GMF48197.1"/>
    </source>
</evidence>
<dbReference type="EMBL" id="BSXT01002288">
    <property type="protein sequence ID" value="GMF48197.1"/>
    <property type="molecule type" value="Genomic_DNA"/>
</dbReference>
<organism evidence="1 2">
    <name type="scientific">Phytophthora fragariaefolia</name>
    <dbReference type="NCBI Taxonomy" id="1490495"/>
    <lineage>
        <taxon>Eukaryota</taxon>
        <taxon>Sar</taxon>
        <taxon>Stramenopiles</taxon>
        <taxon>Oomycota</taxon>
        <taxon>Peronosporomycetes</taxon>
        <taxon>Peronosporales</taxon>
        <taxon>Peronosporaceae</taxon>
        <taxon>Phytophthora</taxon>
    </lineage>
</organism>
<protein>
    <submittedName>
        <fullName evidence="1">Unnamed protein product</fullName>
    </submittedName>
</protein>